<name>A0A0J9VUM7_FUSO4</name>
<dbReference type="OrthoDB" id="5347061at2759"/>
<reference evidence="4" key="2">
    <citation type="journal article" date="2010" name="Nature">
        <title>Comparative genomics reveals mobile pathogenicity chromosomes in Fusarium.</title>
        <authorList>
            <person name="Ma L.J."/>
            <person name="van der Does H.C."/>
            <person name="Borkovich K.A."/>
            <person name="Coleman J.J."/>
            <person name="Daboussi M.J."/>
            <person name="Di Pietro A."/>
            <person name="Dufresne M."/>
            <person name="Freitag M."/>
            <person name="Grabherr M."/>
            <person name="Henrissat B."/>
            <person name="Houterman P.M."/>
            <person name="Kang S."/>
            <person name="Shim W.B."/>
            <person name="Woloshuk C."/>
            <person name="Xie X."/>
            <person name="Xu J.R."/>
            <person name="Antoniw J."/>
            <person name="Baker S.E."/>
            <person name="Bluhm B.H."/>
            <person name="Breakspear A."/>
            <person name="Brown D.W."/>
            <person name="Butchko R.A."/>
            <person name="Chapman S."/>
            <person name="Coulson R."/>
            <person name="Coutinho P.M."/>
            <person name="Danchin E.G."/>
            <person name="Diener A."/>
            <person name="Gale L.R."/>
            <person name="Gardiner D.M."/>
            <person name="Goff S."/>
            <person name="Hammond-Kosack K.E."/>
            <person name="Hilburn K."/>
            <person name="Hua-Van A."/>
            <person name="Jonkers W."/>
            <person name="Kazan K."/>
            <person name="Kodira C.D."/>
            <person name="Koehrsen M."/>
            <person name="Kumar L."/>
            <person name="Lee Y.H."/>
            <person name="Li L."/>
            <person name="Manners J.M."/>
            <person name="Miranda-Saavedra D."/>
            <person name="Mukherjee M."/>
            <person name="Park G."/>
            <person name="Park J."/>
            <person name="Park S.Y."/>
            <person name="Proctor R.H."/>
            <person name="Regev A."/>
            <person name="Ruiz-Roldan M.C."/>
            <person name="Sain D."/>
            <person name="Sakthikumar S."/>
            <person name="Sykes S."/>
            <person name="Schwartz D.C."/>
            <person name="Turgeon B.G."/>
            <person name="Wapinski I."/>
            <person name="Yoder O."/>
            <person name="Young S."/>
            <person name="Zeng Q."/>
            <person name="Zhou S."/>
            <person name="Galagan J."/>
            <person name="Cuomo C.A."/>
            <person name="Kistler H.C."/>
            <person name="Rep M."/>
        </authorList>
    </citation>
    <scope>NUCLEOTIDE SEQUENCE [LARGE SCALE GENOMIC DNA]</scope>
    <source>
        <strain evidence="4">4287</strain>
    </source>
</reference>
<dbReference type="PROSITE" id="PS00118">
    <property type="entry name" value="PA2_HIS"/>
    <property type="match status" value="1"/>
</dbReference>
<dbReference type="Proteomes" id="UP000009097">
    <property type="component" value="Unassembled WGS sequence"/>
</dbReference>
<reference evidence="4" key="1">
    <citation type="submission" date="2007-04" db="EMBL/GenBank/DDBJ databases">
        <authorList>
            <consortium name="The Broad Institute Genome Sequencing Platform"/>
            <person name="Birren B."/>
            <person name="Lander E."/>
            <person name="Galagan J."/>
            <person name="Nusbaum C."/>
            <person name="Devon K."/>
            <person name="Ma L.-J."/>
            <person name="Jaffe D."/>
            <person name="Butler J."/>
            <person name="Alvarez P."/>
            <person name="Gnerre S."/>
            <person name="Grabherr M."/>
            <person name="Kleber M."/>
            <person name="Mauceli E."/>
            <person name="Brockman W."/>
            <person name="MacCallum I.A."/>
            <person name="Young S."/>
            <person name="LaButti K."/>
            <person name="DeCaprio D."/>
            <person name="Crawford M."/>
            <person name="Koehrsen M."/>
            <person name="Engels R."/>
            <person name="Montgomery P."/>
            <person name="Pearson M."/>
            <person name="Howarth C."/>
            <person name="Larson L."/>
            <person name="White J."/>
            <person name="O'Leary S."/>
            <person name="Kodira C."/>
            <person name="Zeng Q."/>
            <person name="Yandava C."/>
            <person name="Alvarado L."/>
            <person name="Kistler C."/>
            <person name="Shim W.-B."/>
            <person name="Kang S."/>
            <person name="Woloshuk C."/>
        </authorList>
    </citation>
    <scope>NUCLEOTIDE SEQUENCE</scope>
    <source>
        <strain evidence="4">4287</strain>
    </source>
</reference>
<evidence type="ECO:0000313" key="4">
    <source>
        <dbReference type="EMBL" id="KNB14674.1"/>
    </source>
</evidence>
<gene>
    <name evidence="4" type="ORF">FOXG_21171</name>
</gene>
<comment type="subcellular location">
    <subcellularLocation>
        <location evidence="1">Secreted</location>
    </subcellularLocation>
</comment>
<dbReference type="KEGG" id="fox:FOXG_21171"/>
<dbReference type="GO" id="GO:0005576">
    <property type="term" value="C:extracellular region"/>
    <property type="evidence" value="ECO:0007669"/>
    <property type="project" value="UniProtKB-SubCell"/>
</dbReference>
<dbReference type="Pfam" id="PF06985">
    <property type="entry name" value="HET"/>
    <property type="match status" value="1"/>
</dbReference>
<dbReference type="PANTHER" id="PTHR33112">
    <property type="entry name" value="DOMAIN PROTEIN, PUTATIVE-RELATED"/>
    <property type="match status" value="1"/>
</dbReference>
<dbReference type="PANTHER" id="PTHR33112:SF16">
    <property type="entry name" value="HETEROKARYON INCOMPATIBILITY DOMAIN-CONTAINING PROTEIN"/>
    <property type="match status" value="1"/>
</dbReference>
<dbReference type="InterPro" id="IPR010730">
    <property type="entry name" value="HET"/>
</dbReference>
<keyword evidence="2" id="KW-0964">Secreted</keyword>
<evidence type="ECO:0000259" key="3">
    <source>
        <dbReference type="Pfam" id="PF06985"/>
    </source>
</evidence>
<evidence type="ECO:0000256" key="2">
    <source>
        <dbReference type="ARBA" id="ARBA00022525"/>
    </source>
</evidence>
<dbReference type="InterPro" id="IPR033113">
    <property type="entry name" value="PLA2_histidine"/>
</dbReference>
<dbReference type="EMBL" id="DS231714">
    <property type="protein sequence ID" value="KNB14674.1"/>
    <property type="molecule type" value="Genomic_DNA"/>
</dbReference>
<organism evidence="4 5">
    <name type="scientific">Fusarium oxysporum f. sp. lycopersici (strain 4287 / CBS 123668 / FGSC 9935 / NRRL 34936)</name>
    <name type="common">Fusarium vascular wilt of tomato</name>
    <dbReference type="NCBI Taxonomy" id="426428"/>
    <lineage>
        <taxon>Eukaryota</taxon>
        <taxon>Fungi</taxon>
        <taxon>Dikarya</taxon>
        <taxon>Ascomycota</taxon>
        <taxon>Pezizomycotina</taxon>
        <taxon>Sordariomycetes</taxon>
        <taxon>Hypocreomycetidae</taxon>
        <taxon>Hypocreales</taxon>
        <taxon>Nectriaceae</taxon>
        <taxon>Fusarium</taxon>
        <taxon>Fusarium oxysporum species complex</taxon>
    </lineage>
</organism>
<dbReference type="VEuPathDB" id="FungiDB:FOXG_21171"/>
<evidence type="ECO:0000313" key="5">
    <source>
        <dbReference type="Proteomes" id="UP000009097"/>
    </source>
</evidence>
<evidence type="ECO:0000256" key="1">
    <source>
        <dbReference type="ARBA" id="ARBA00004613"/>
    </source>
</evidence>
<proteinExistence type="predicted"/>
<protein>
    <recommendedName>
        <fullName evidence="3">Heterokaryon incompatibility domain-containing protein</fullName>
    </recommendedName>
</protein>
<dbReference type="RefSeq" id="XP_018252719.1">
    <property type="nucleotide sequence ID" value="XM_018401499.1"/>
</dbReference>
<dbReference type="GeneID" id="28961877"/>
<sequence>MTDDLSVVEPSRLCAVCDMALRSNIRCLSQPHHKSGFDLEKASDLGCYICGTIRHSHTWSRRLEECRSSSFQYAINLHNAGFVDTLEGLIVGKSPSGCCWAFQLWKEPDPASGTISYKPPVSHHHFDFIRLAKDWLDSCCRAHVKCRNSGPDYRPTRLIEIVDELGVRLNFPRNLSVDSIDYVAFSHCWGKVEAIKLLEKNVDRFRLGISNRELPNSYQEAIQLSLRMGFKYIWIDSLCIIQDSMLDWVQEAKDMKRVYEHAILNLCSATASDSSGTSFVARHANLLRPLRVKVDGEVFQLLCDGLLQDDITYCTLRSRAWVYQEWYLSKRSLVMGSHQLWWHCREKLACEMWPIGTPQANRGRWWSQTQPLKESAPSEDSDYMGAWSQRVLAYMRTKLTRETDRSVAFLGVVQSFGQSRQLCGDYLAGLWRCHLPAALLWKVTSPARRSATCTAASWSWTSFAGDCLVNTDRDLVHEPCFITVEQTMPLGVPGPDGFLMGGAITLSGHLFEVVYRSVGLFLGRGDFMVPGDQTTGGELYLDEGSGNEQFVSYLEATDLDDLGGWLEGKAVRLSMPLKDAKGRFYFLLFLDRGDKYRFRFRGLTLYQPIDQSGSFYRVGYMNWGKLPGVLNTDELAVNCVKSMVRIL</sequence>
<dbReference type="AlphaFoldDB" id="A0A0J9VUM7"/>
<feature type="domain" description="Heterokaryon incompatibility" evidence="3">
    <location>
        <begin position="182"/>
        <end position="325"/>
    </location>
</feature>
<accession>A0A0J9VUM7</accession>